<dbReference type="STRING" id="37916.MCHLDSM_04683"/>
<comment type="caution">
    <text evidence="1">The sequence shown here is derived from an EMBL/GenBank/DDBJ whole genome shotgun (WGS) entry which is preliminary data.</text>
</comment>
<proteinExistence type="predicted"/>
<dbReference type="PANTHER" id="PTHR12526">
    <property type="entry name" value="GLYCOSYLTRANSFERASE"/>
    <property type="match status" value="1"/>
</dbReference>
<dbReference type="SUPFAM" id="SSF53756">
    <property type="entry name" value="UDP-Glycosyltransferase/glycogen phosphorylase"/>
    <property type="match status" value="1"/>
</dbReference>
<dbReference type="RefSeq" id="WP_082169018.1">
    <property type="nucleotide sequence ID" value="NZ_JYNL01000060.1"/>
</dbReference>
<dbReference type="SMR" id="A0A0J6VLQ1"/>
<keyword evidence="1" id="KW-0808">Transferase</keyword>
<evidence type="ECO:0000313" key="2">
    <source>
        <dbReference type="Proteomes" id="UP000036513"/>
    </source>
</evidence>
<dbReference type="EC" id="2.4.-.-" evidence="1"/>
<keyword evidence="2" id="KW-1185">Reference proteome</keyword>
<evidence type="ECO:0000313" key="1">
    <source>
        <dbReference type="EMBL" id="KMO71154.1"/>
    </source>
</evidence>
<dbReference type="Pfam" id="PF13692">
    <property type="entry name" value="Glyco_trans_1_4"/>
    <property type="match status" value="1"/>
</dbReference>
<reference evidence="1 2" key="1">
    <citation type="journal article" date="2015" name="Genome Biol. Evol.">
        <title>Characterization of Three Mycobacterium spp. with Potential Use in Bioremediation by Genome Sequencing and Comparative Genomics.</title>
        <authorList>
            <person name="Das S."/>
            <person name="Pettersson B.M."/>
            <person name="Behra P.R."/>
            <person name="Ramesh M."/>
            <person name="Dasgupta S."/>
            <person name="Bhattacharya A."/>
            <person name="Kirsebom L.A."/>
        </authorList>
    </citation>
    <scope>NUCLEOTIDE SEQUENCE [LARGE SCALE GENOMIC DNA]</scope>
    <source>
        <strain evidence="1 2">DSM 43826</strain>
    </source>
</reference>
<dbReference type="PATRIC" id="fig|37916.4.peg.4684"/>
<dbReference type="CDD" id="cd03801">
    <property type="entry name" value="GT4_PimA-like"/>
    <property type="match status" value="1"/>
</dbReference>
<keyword evidence="1" id="KW-0328">Glycosyltransferase</keyword>
<dbReference type="Gene3D" id="3.40.50.2000">
    <property type="entry name" value="Glycogen Phosphorylase B"/>
    <property type="match status" value="2"/>
</dbReference>
<dbReference type="AlphaFoldDB" id="A0A0J6VLQ1"/>
<accession>A0A0J6VLQ1</accession>
<gene>
    <name evidence="1" type="primary">epsD</name>
    <name evidence="1" type="ORF">MCHLDSM_04683</name>
</gene>
<dbReference type="Proteomes" id="UP000036513">
    <property type="component" value="Unassembled WGS sequence"/>
</dbReference>
<dbReference type="GO" id="GO:0016757">
    <property type="term" value="F:glycosyltransferase activity"/>
    <property type="evidence" value="ECO:0007669"/>
    <property type="project" value="UniProtKB-KW"/>
</dbReference>
<protein>
    <submittedName>
        <fullName evidence="1">Putative glycosyltransferase EpsD</fullName>
        <ecNumber evidence="1">2.4.-.-</ecNumber>
    </submittedName>
</protein>
<dbReference type="EMBL" id="JYNL01000060">
    <property type="protein sequence ID" value="KMO71154.1"/>
    <property type="molecule type" value="Genomic_DNA"/>
</dbReference>
<dbReference type="PANTHER" id="PTHR12526:SF590">
    <property type="entry name" value="ALPHA-MALTOSE-1-PHOSPHATE SYNTHASE"/>
    <property type="match status" value="1"/>
</dbReference>
<name>A0A0J6VLQ1_9MYCO</name>
<sequence>MDELTRPRVHIEFDHNFDPVDWGNRYSAGQVPNELPYGFHHLIASGFDLQVRAAGRSWLINRAVGGTFRRLTGGFEFVDAIRSPSRRACDVAVCWNERTGVPAAARTVIPGEPPAVMGSIWMTDPHADIPKRSMKFAKWALRRASAVWANTDMQLKVLTEFGVPRDRAHLLLNPGIDSMFWHNERDEPANGLVLSVGNDRHRDHDYLVEIMGQVQQRLPGSRLKLITAQPVNFPAKLGVKLDHVTHPQLRSMYSESAVVAVALTPNIHVSGCTSILEAMACERPVVVTAYEGYERYVDHGKTGYLIAPGDKGAFVDALCELLEDPERARQMGHAGRQAVDERFSSEHFMSELGKVLHSVLR</sequence>
<organism evidence="1 2">
    <name type="scientific">Mycolicibacterium chlorophenolicum</name>
    <dbReference type="NCBI Taxonomy" id="37916"/>
    <lineage>
        <taxon>Bacteria</taxon>
        <taxon>Bacillati</taxon>
        <taxon>Actinomycetota</taxon>
        <taxon>Actinomycetes</taxon>
        <taxon>Mycobacteriales</taxon>
        <taxon>Mycobacteriaceae</taxon>
        <taxon>Mycolicibacterium</taxon>
    </lineage>
</organism>